<dbReference type="AlphaFoldDB" id="A0A1X6NE92"/>
<dbReference type="GO" id="GO:0008094">
    <property type="term" value="F:ATP-dependent activity, acting on DNA"/>
    <property type="evidence" value="ECO:0007669"/>
    <property type="project" value="TreeGrafter"/>
</dbReference>
<evidence type="ECO:0000256" key="5">
    <source>
        <dbReference type="ARBA" id="ARBA00022771"/>
    </source>
</evidence>
<dbReference type="PANTHER" id="PTHR45626">
    <property type="entry name" value="TRANSCRIPTION TERMINATION FACTOR 2-RELATED"/>
    <property type="match status" value="1"/>
</dbReference>
<feature type="compositionally biased region" description="Low complexity" evidence="12">
    <location>
        <begin position="327"/>
        <end position="341"/>
    </location>
</feature>
<gene>
    <name evidence="16" type="ORF">POSPLADRAFT_1131555</name>
</gene>
<feature type="region of interest" description="Disordered" evidence="12">
    <location>
        <begin position="1020"/>
        <end position="1081"/>
    </location>
</feature>
<dbReference type="SMART" id="SM00910">
    <property type="entry name" value="HIRAN"/>
    <property type="match status" value="1"/>
</dbReference>
<keyword evidence="10" id="KW-0539">Nucleus</keyword>
<feature type="region of interest" description="Disordered" evidence="12">
    <location>
        <begin position="981"/>
        <end position="1003"/>
    </location>
</feature>
<dbReference type="InterPro" id="IPR001510">
    <property type="entry name" value="Znf_PARP"/>
</dbReference>
<organism evidence="16 17">
    <name type="scientific">Postia placenta MAD-698-R-SB12</name>
    <dbReference type="NCBI Taxonomy" id="670580"/>
    <lineage>
        <taxon>Eukaryota</taxon>
        <taxon>Fungi</taxon>
        <taxon>Dikarya</taxon>
        <taxon>Basidiomycota</taxon>
        <taxon>Agaricomycotina</taxon>
        <taxon>Agaricomycetes</taxon>
        <taxon>Polyporales</taxon>
        <taxon>Adustoporiaceae</taxon>
        <taxon>Rhodonia</taxon>
    </lineage>
</organism>
<dbReference type="PROSITE" id="PS50064">
    <property type="entry name" value="ZF_PARP_2"/>
    <property type="match status" value="1"/>
</dbReference>
<keyword evidence="6" id="KW-0378">Hydrolase</keyword>
<dbReference type="RefSeq" id="XP_024343487.1">
    <property type="nucleotide sequence ID" value="XM_024484102.1"/>
</dbReference>
<evidence type="ECO:0000256" key="4">
    <source>
        <dbReference type="ARBA" id="ARBA00022741"/>
    </source>
</evidence>
<comment type="similarity">
    <text evidence="2">Belongs to the SNF2/RAD54 helicase family.</text>
</comment>
<dbReference type="Proteomes" id="UP000194127">
    <property type="component" value="Unassembled WGS sequence"/>
</dbReference>
<evidence type="ECO:0000256" key="12">
    <source>
        <dbReference type="SAM" id="MobiDB-lite"/>
    </source>
</evidence>
<keyword evidence="7" id="KW-0347">Helicase</keyword>
<dbReference type="InterPro" id="IPR050628">
    <property type="entry name" value="SNF2_RAD54_helicase_TF"/>
</dbReference>
<keyword evidence="9" id="KW-0067">ATP-binding</keyword>
<dbReference type="SMART" id="SM01336">
    <property type="entry name" value="zf-PARP"/>
    <property type="match status" value="1"/>
</dbReference>
<dbReference type="InterPro" id="IPR027417">
    <property type="entry name" value="P-loop_NTPase"/>
</dbReference>
<evidence type="ECO:0000256" key="10">
    <source>
        <dbReference type="ARBA" id="ARBA00023242"/>
    </source>
</evidence>
<reference evidence="16 17" key="1">
    <citation type="submission" date="2017-04" db="EMBL/GenBank/DDBJ databases">
        <title>Genome Sequence of the Model Brown-Rot Fungus Postia placenta SB12.</title>
        <authorList>
            <consortium name="DOE Joint Genome Institute"/>
            <person name="Gaskell J."/>
            <person name="Kersten P."/>
            <person name="Larrondo L.F."/>
            <person name="Canessa P."/>
            <person name="Martinez D."/>
            <person name="Hibbett D."/>
            <person name="Schmoll M."/>
            <person name="Kubicek C.P."/>
            <person name="Martinez A.T."/>
            <person name="Yadav J."/>
            <person name="Master E."/>
            <person name="Magnuson J.K."/>
            <person name="James T."/>
            <person name="Yaver D."/>
            <person name="Berka R."/>
            <person name="Labutti K."/>
            <person name="Lipzen A."/>
            <person name="Aerts A."/>
            <person name="Barry K."/>
            <person name="Henrissat B."/>
            <person name="Blanchette R."/>
            <person name="Grigoriev I."/>
            <person name="Cullen D."/>
        </authorList>
    </citation>
    <scope>NUCLEOTIDE SEQUENCE [LARGE SCALE GENOMIC DNA]</scope>
    <source>
        <strain evidence="16 17">MAD-698-R-SB12</strain>
    </source>
</reference>
<accession>A0A1X6NE92</accession>
<feature type="compositionally biased region" description="Polar residues" evidence="12">
    <location>
        <begin position="981"/>
        <end position="993"/>
    </location>
</feature>
<feature type="region of interest" description="Disordered" evidence="12">
    <location>
        <begin position="869"/>
        <end position="902"/>
    </location>
</feature>
<dbReference type="PANTHER" id="PTHR45626:SF17">
    <property type="entry name" value="HELICASE-LIKE TRANSCRIPTION FACTOR"/>
    <property type="match status" value="1"/>
</dbReference>
<dbReference type="GO" id="GO:0004386">
    <property type="term" value="F:helicase activity"/>
    <property type="evidence" value="ECO:0007669"/>
    <property type="project" value="UniProtKB-KW"/>
</dbReference>
<feature type="domain" description="Helicase ATP-binding" evidence="15">
    <location>
        <begin position="476"/>
        <end position="661"/>
    </location>
</feature>
<evidence type="ECO:0000256" key="2">
    <source>
        <dbReference type="ARBA" id="ARBA00007025"/>
    </source>
</evidence>
<dbReference type="SUPFAM" id="SSF57716">
    <property type="entry name" value="Glucocorticoid receptor-like (DNA-binding domain)"/>
    <property type="match status" value="1"/>
</dbReference>
<keyword evidence="4" id="KW-0547">Nucleotide-binding</keyword>
<dbReference type="CDD" id="cd18793">
    <property type="entry name" value="SF2_C_SNF"/>
    <property type="match status" value="1"/>
</dbReference>
<dbReference type="Pfam" id="PF00645">
    <property type="entry name" value="zf-PARP"/>
    <property type="match status" value="1"/>
</dbReference>
<evidence type="ECO:0000313" key="16">
    <source>
        <dbReference type="EMBL" id="OSX66693.1"/>
    </source>
</evidence>
<dbReference type="GO" id="GO:0003677">
    <property type="term" value="F:DNA binding"/>
    <property type="evidence" value="ECO:0007669"/>
    <property type="project" value="InterPro"/>
</dbReference>
<dbReference type="Gene3D" id="3.30.40.10">
    <property type="entry name" value="Zinc/RING finger domain, C3HC4 (zinc finger)"/>
    <property type="match status" value="1"/>
</dbReference>
<protein>
    <recommendedName>
        <fullName evidence="18">RING-type domain-containing protein</fullName>
    </recommendedName>
</protein>
<evidence type="ECO:0000256" key="6">
    <source>
        <dbReference type="ARBA" id="ARBA00022801"/>
    </source>
</evidence>
<name>A0A1X6NE92_9APHY</name>
<dbReference type="Pfam" id="PF08797">
    <property type="entry name" value="HIRAN"/>
    <property type="match status" value="1"/>
</dbReference>
<evidence type="ECO:0000256" key="3">
    <source>
        <dbReference type="ARBA" id="ARBA00022723"/>
    </source>
</evidence>
<feature type="domain" description="RING-type" evidence="14">
    <location>
        <begin position="827"/>
        <end position="865"/>
    </location>
</feature>
<dbReference type="GO" id="GO:0006281">
    <property type="term" value="P:DNA repair"/>
    <property type="evidence" value="ECO:0007669"/>
    <property type="project" value="TreeGrafter"/>
</dbReference>
<dbReference type="PROSITE" id="PS51192">
    <property type="entry name" value="HELICASE_ATP_BIND_1"/>
    <property type="match status" value="1"/>
</dbReference>
<dbReference type="SUPFAM" id="SSF57850">
    <property type="entry name" value="RING/U-box"/>
    <property type="match status" value="1"/>
</dbReference>
<evidence type="ECO:0000256" key="1">
    <source>
        <dbReference type="ARBA" id="ARBA00004123"/>
    </source>
</evidence>
<dbReference type="SUPFAM" id="SSF52540">
    <property type="entry name" value="P-loop containing nucleoside triphosphate hydrolases"/>
    <property type="match status" value="3"/>
</dbReference>
<feature type="compositionally biased region" description="Low complexity" evidence="12">
    <location>
        <begin position="127"/>
        <end position="142"/>
    </location>
</feature>
<dbReference type="InterPro" id="IPR001841">
    <property type="entry name" value="Znf_RING"/>
</dbReference>
<dbReference type="GO" id="GO:0005524">
    <property type="term" value="F:ATP binding"/>
    <property type="evidence" value="ECO:0007669"/>
    <property type="project" value="UniProtKB-KW"/>
</dbReference>
<dbReference type="Gene3D" id="3.30.1740.10">
    <property type="entry name" value="Zinc finger, PARP-type"/>
    <property type="match status" value="1"/>
</dbReference>
<dbReference type="GO" id="GO:0005634">
    <property type="term" value="C:nucleus"/>
    <property type="evidence" value="ECO:0007669"/>
    <property type="project" value="UniProtKB-SubCell"/>
</dbReference>
<proteinExistence type="inferred from homology"/>
<dbReference type="InterPro" id="IPR038718">
    <property type="entry name" value="SNF2-like_sf"/>
</dbReference>
<dbReference type="Gene3D" id="3.40.50.300">
    <property type="entry name" value="P-loop containing nucleotide triphosphate hydrolases"/>
    <property type="match status" value="1"/>
</dbReference>
<evidence type="ECO:0000256" key="9">
    <source>
        <dbReference type="ARBA" id="ARBA00022840"/>
    </source>
</evidence>
<evidence type="ECO:0000256" key="11">
    <source>
        <dbReference type="PROSITE-ProRule" id="PRU00175"/>
    </source>
</evidence>
<feature type="domain" description="PARP-type" evidence="13">
    <location>
        <begin position="1"/>
        <end position="81"/>
    </location>
</feature>
<dbReference type="InterPro" id="IPR000330">
    <property type="entry name" value="SNF2_N"/>
</dbReference>
<evidence type="ECO:0000259" key="13">
    <source>
        <dbReference type="PROSITE" id="PS50064"/>
    </source>
</evidence>
<feature type="compositionally biased region" description="Acidic residues" evidence="12">
    <location>
        <begin position="1020"/>
        <end position="1045"/>
    </location>
</feature>
<evidence type="ECO:0000256" key="7">
    <source>
        <dbReference type="ARBA" id="ARBA00022806"/>
    </source>
</evidence>
<dbReference type="GeneID" id="36329051"/>
<keyword evidence="17" id="KW-1185">Reference proteome</keyword>
<dbReference type="OrthoDB" id="448448at2759"/>
<dbReference type="PROSITE" id="PS00518">
    <property type="entry name" value="ZF_RING_1"/>
    <property type="match status" value="1"/>
</dbReference>
<keyword evidence="5 11" id="KW-0863">Zinc-finger</keyword>
<feature type="non-terminal residue" evidence="16">
    <location>
        <position position="1"/>
    </location>
</feature>
<keyword evidence="3" id="KW-0479">Metal-binding</keyword>
<feature type="compositionally biased region" description="Basic residues" evidence="12">
    <location>
        <begin position="1050"/>
        <end position="1069"/>
    </location>
</feature>
<dbReference type="InterPro" id="IPR014001">
    <property type="entry name" value="Helicase_ATP-bd"/>
</dbReference>
<dbReference type="InterPro" id="IPR049730">
    <property type="entry name" value="SNF2/RAD54-like_C"/>
</dbReference>
<dbReference type="SMART" id="SM00184">
    <property type="entry name" value="RING"/>
    <property type="match status" value="1"/>
</dbReference>
<dbReference type="EMBL" id="KZ110592">
    <property type="protein sequence ID" value="OSX66693.1"/>
    <property type="molecule type" value="Genomic_DNA"/>
</dbReference>
<evidence type="ECO:0000259" key="15">
    <source>
        <dbReference type="PROSITE" id="PS51192"/>
    </source>
</evidence>
<feature type="region of interest" description="Disordered" evidence="12">
    <location>
        <begin position="282"/>
        <end position="365"/>
    </location>
</feature>
<evidence type="ECO:0000313" key="17">
    <source>
        <dbReference type="Proteomes" id="UP000194127"/>
    </source>
</evidence>
<dbReference type="Gene3D" id="3.30.70.2330">
    <property type="match status" value="1"/>
</dbReference>
<dbReference type="Gene3D" id="3.40.50.10810">
    <property type="entry name" value="Tandem AAA-ATPase domain"/>
    <property type="match status" value="1"/>
</dbReference>
<feature type="compositionally biased region" description="Basic and acidic residues" evidence="12">
    <location>
        <begin position="147"/>
        <end position="156"/>
    </location>
</feature>
<keyword evidence="8" id="KW-0862">Zinc</keyword>
<dbReference type="InterPro" id="IPR036957">
    <property type="entry name" value="Znf_PARP_sf"/>
</dbReference>
<dbReference type="Pfam" id="PF13923">
    <property type="entry name" value="zf-C3HC4_2"/>
    <property type="match status" value="1"/>
</dbReference>
<dbReference type="InterPro" id="IPR013083">
    <property type="entry name" value="Znf_RING/FYVE/PHD"/>
</dbReference>
<evidence type="ECO:0000259" key="14">
    <source>
        <dbReference type="PROSITE" id="PS50089"/>
    </source>
</evidence>
<dbReference type="SMART" id="SM00487">
    <property type="entry name" value="DEXDc"/>
    <property type="match status" value="1"/>
</dbReference>
<feature type="compositionally biased region" description="Basic and acidic residues" evidence="12">
    <location>
        <begin position="353"/>
        <end position="365"/>
    </location>
</feature>
<dbReference type="InterPro" id="IPR017907">
    <property type="entry name" value="Znf_RING_CS"/>
</dbReference>
<dbReference type="PROSITE" id="PS50089">
    <property type="entry name" value="ZF_RING_2"/>
    <property type="match status" value="1"/>
</dbReference>
<dbReference type="STRING" id="670580.A0A1X6NE92"/>
<feature type="compositionally biased region" description="Pro residues" evidence="12">
    <location>
        <begin position="299"/>
        <end position="315"/>
    </location>
</feature>
<feature type="region of interest" description="Disordered" evidence="12">
    <location>
        <begin position="88"/>
        <end position="163"/>
    </location>
</feature>
<sequence length="1193" mass="131614">YSKSSRAVCHGPPPCKGSPVQLGVLRYGEVSFGQYGETVEWRHWGCVTPEILGRLASTKLERVPGFKDLRSDDQAKIRMAVGLRRIAPADIPETAKTHRPGSDIATSPPSTPGPSQKKRKAAAIMASNSSQPSSSRPGPSQPLRHVIRPEGYRRFEEEEDEVNEVEEIKDELYVVLKTSIVGIQYYKGLVGPGEEVRLVREPQNQHDRNAIQVMNIGGTQVGHLPRNVAGKLAPLMDQGLVTVEGVMHEGNQSCTHRALRSLKMYGASDKRALLEPRLMWATPGQRGFPPRNGVNTPVPGLPAPRPPPHVTPSRPPASQSYPLASKGYPSSQGSAYPSSSQRATGMTAAQQEAARKQQEAARKQQEALAKAAELRQVLNSLEKVDDEGRRSSLLDTLCVVEDVLGLPLHPSPPGIANGDLKVDLLKHQSQALQWCIQHEYPALPKKEEDKPVQFWQLRSAGGKTFYYNIATKTPQTQPPPLGRGALCADSMGLGKTLTMLALVIATKADIPTEFSKSTLIVAPLSILSNWEKQIQDHIQEGALTYCVYYGASRSMTPEELKNYDIVITTYQTVAGEHGDASVTKVIGEEPVKRKRKSANALFAVPWKRIILDEGHNIRNPRTKMAKAVCALNAQRRWILTGTPIINSPRDLGSILTFLQICRPLDDEDFYKRMVLRPLKDGDPAGAELFRGLMSHICIRRTKEMQDSEGNHLVPLPPVDTTLIPVTLTKEAREMYDAIEALSKQRLDNLIGQHGGLHSAAVHSNVLSMVTRLRQLALHPGLVPANYIQQLQAAEKEEDSLSPVQLTPENKIRLQSILAQAIEDNEECPICFGILNEPRITSCSHMFCLACISEVLSRDSKCPMDRRPLGMGDFVEPPPPTMFTQAPVRDDDEPEEENGLRSGSSAKIDQLVHLLKLTPDTEKSLVFSQFTSFLDKGTFLYGFSSLVLTNGHSIPYVRFDGKMSARRRQETIARFSVPLDESSPTVWFPQSQEPSSSGRSARRRARASNVRIFDGDAAAVDDDGDADFAPADDGEDSDFIDDEDADDAPRPKGKSKKAKAKAKGKGKRVRISTAPPSESNYLDGSAFGNEVNPKVMLISLKAGALGLNLTVANNVYLWWQEGIELQAIDRCNRIGQTKPVHVYQLIAEDTVESKVIDIQDKKKRLVEQAFSSIKNKETQRQKKEARLQGMRILS</sequence>
<dbReference type="GO" id="GO:0016818">
    <property type="term" value="F:hydrolase activity, acting on acid anhydrides, in phosphorus-containing anhydrides"/>
    <property type="evidence" value="ECO:0007669"/>
    <property type="project" value="InterPro"/>
</dbReference>
<dbReference type="InterPro" id="IPR014905">
    <property type="entry name" value="HIRAN"/>
</dbReference>
<evidence type="ECO:0000256" key="8">
    <source>
        <dbReference type="ARBA" id="ARBA00022833"/>
    </source>
</evidence>
<comment type="subcellular location">
    <subcellularLocation>
        <location evidence="1">Nucleus</location>
    </subcellularLocation>
</comment>
<dbReference type="GO" id="GO:0008270">
    <property type="term" value="F:zinc ion binding"/>
    <property type="evidence" value="ECO:0007669"/>
    <property type="project" value="UniProtKB-KW"/>
</dbReference>
<evidence type="ECO:0008006" key="18">
    <source>
        <dbReference type="Google" id="ProtNLM"/>
    </source>
</evidence>
<dbReference type="Pfam" id="PF00176">
    <property type="entry name" value="SNF2-rel_dom"/>
    <property type="match status" value="1"/>
</dbReference>